<dbReference type="SUPFAM" id="SSF74653">
    <property type="entry name" value="TolA/TonB C-terminal domain"/>
    <property type="match status" value="1"/>
</dbReference>
<dbReference type="EMBL" id="CP027845">
    <property type="protein sequence ID" value="AVP87047.1"/>
    <property type="molecule type" value="Genomic_DNA"/>
</dbReference>
<keyword evidence="2" id="KW-0812">Transmembrane</keyword>
<evidence type="ECO:0000256" key="2">
    <source>
        <dbReference type="SAM" id="Phobius"/>
    </source>
</evidence>
<keyword evidence="4" id="KW-1185">Reference proteome</keyword>
<accession>A0A2P1P724</accession>
<organism evidence="3 4">
    <name type="scientific">Candidatus Phycorickettsia trachydisci</name>
    <dbReference type="NCBI Taxonomy" id="2115978"/>
    <lineage>
        <taxon>Bacteria</taxon>
        <taxon>Pseudomonadati</taxon>
        <taxon>Pseudomonadota</taxon>
        <taxon>Alphaproteobacteria</taxon>
        <taxon>Rickettsiales</taxon>
        <taxon>Rickettsiaceae</taxon>
        <taxon>Candidatus Phycorickettsia</taxon>
    </lineage>
</organism>
<keyword evidence="2" id="KW-1133">Transmembrane helix</keyword>
<feature type="compositionally biased region" description="Basic and acidic residues" evidence="1">
    <location>
        <begin position="136"/>
        <end position="180"/>
    </location>
</feature>
<feature type="transmembrane region" description="Helical" evidence="2">
    <location>
        <begin position="6"/>
        <end position="24"/>
    </location>
</feature>
<protein>
    <submittedName>
        <fullName evidence="3">Uncharacterized protein</fullName>
    </submittedName>
</protein>
<sequence>MDRRFNVFLLISVTLHIAFFALFASKKFYKPYRQSSEHVFFMHVVSMSDINNIQTRLKKKSKLPQIEDAKKVDTSANKQPKVPPQIKDTPQAIKADKEIQAPTTKPTDKPKKVEPKNVIPYEIKTKPKSPAKPQKPKKEINLKELEKFLSQKGQVNKERASEGTKDKSNKKSGSKNKDDQDSASTNYNPNMAEFANARTLLQRKIESNWNKPPSMRDYNKLHIKVNLMLDLNQDINSISNFEFLNESVPDSVKVAIKDSIIRAIKLSAPFDFFAIEHYEHWQNIPLVFINN</sequence>
<reference evidence="3 4" key="1">
    <citation type="submission" date="2018-03" db="EMBL/GenBank/DDBJ databases">
        <title>A gene transfer event suggests a long-term partnership between eustigmatophyte algae and a novel lineage of endosymbiotic bacteria.</title>
        <authorList>
            <person name="Yurchenko T."/>
            <person name="Sevcikova T."/>
            <person name="Pribyl P."/>
            <person name="El Karkouri K."/>
            <person name="Klimes V."/>
            <person name="Amaral R."/>
            <person name="Zbrankova V."/>
            <person name="Kim E."/>
            <person name="Raoult D."/>
            <person name="Santos L.M.A."/>
            <person name="Elias M."/>
        </authorList>
    </citation>
    <scope>NUCLEOTIDE SEQUENCE [LARGE SCALE GENOMIC DNA]</scope>
    <source>
        <strain evidence="3">CCALA 838</strain>
    </source>
</reference>
<dbReference type="Gene3D" id="3.30.1150.10">
    <property type="match status" value="1"/>
</dbReference>
<evidence type="ECO:0000256" key="1">
    <source>
        <dbReference type="SAM" id="MobiDB-lite"/>
    </source>
</evidence>
<dbReference type="RefSeq" id="WP_106873925.1">
    <property type="nucleotide sequence ID" value="NZ_CP027845.1"/>
</dbReference>
<evidence type="ECO:0000313" key="4">
    <source>
        <dbReference type="Proteomes" id="UP000241762"/>
    </source>
</evidence>
<dbReference type="AlphaFoldDB" id="A0A2P1P724"/>
<dbReference type="Proteomes" id="UP000241762">
    <property type="component" value="Chromosome"/>
</dbReference>
<dbReference type="OrthoDB" id="7161229at2"/>
<keyword evidence="2" id="KW-0472">Membrane</keyword>
<evidence type="ECO:0000313" key="3">
    <source>
        <dbReference type="EMBL" id="AVP87047.1"/>
    </source>
</evidence>
<feature type="compositionally biased region" description="Basic and acidic residues" evidence="1">
    <location>
        <begin position="106"/>
        <end position="115"/>
    </location>
</feature>
<feature type="region of interest" description="Disordered" evidence="1">
    <location>
        <begin position="60"/>
        <end position="190"/>
    </location>
</feature>
<dbReference type="KEGG" id="ptc:phytr_850"/>
<gene>
    <name evidence="3" type="ORF">phytr_850</name>
</gene>
<name>A0A2P1P724_9RICK</name>
<proteinExistence type="predicted"/>